<dbReference type="EMBL" id="KK915394">
    <property type="protein sequence ID" value="KDP22721.1"/>
    <property type="molecule type" value="Genomic_DNA"/>
</dbReference>
<evidence type="ECO:0000256" key="1">
    <source>
        <dbReference type="SAM" id="MobiDB-lite"/>
    </source>
</evidence>
<evidence type="ECO:0000313" key="2">
    <source>
        <dbReference type="EMBL" id="KDP22721.1"/>
    </source>
</evidence>
<protein>
    <submittedName>
        <fullName evidence="2">Uncharacterized protein</fullName>
    </submittedName>
</protein>
<proteinExistence type="predicted"/>
<sequence>MPVNRKKPKSGGTLREVKRESGERFGHIPHENRTKNLRTGLEIDMKKLFELPQGIVIY</sequence>
<gene>
    <name evidence="2" type="ORF">JCGZ_01823</name>
</gene>
<organism evidence="2 3">
    <name type="scientific">Jatropha curcas</name>
    <name type="common">Barbados nut</name>
    <dbReference type="NCBI Taxonomy" id="180498"/>
    <lineage>
        <taxon>Eukaryota</taxon>
        <taxon>Viridiplantae</taxon>
        <taxon>Streptophyta</taxon>
        <taxon>Embryophyta</taxon>
        <taxon>Tracheophyta</taxon>
        <taxon>Spermatophyta</taxon>
        <taxon>Magnoliopsida</taxon>
        <taxon>eudicotyledons</taxon>
        <taxon>Gunneridae</taxon>
        <taxon>Pentapetalae</taxon>
        <taxon>rosids</taxon>
        <taxon>fabids</taxon>
        <taxon>Malpighiales</taxon>
        <taxon>Euphorbiaceae</taxon>
        <taxon>Crotonoideae</taxon>
        <taxon>Jatropheae</taxon>
        <taxon>Jatropha</taxon>
    </lineage>
</organism>
<evidence type="ECO:0000313" key="3">
    <source>
        <dbReference type="Proteomes" id="UP000027138"/>
    </source>
</evidence>
<keyword evidence="3" id="KW-1185">Reference proteome</keyword>
<reference evidence="2 3" key="1">
    <citation type="journal article" date="2014" name="PLoS ONE">
        <title>Global Analysis of Gene Expression Profiles in Physic Nut (Jatropha curcas L.) Seedlings Exposed to Salt Stress.</title>
        <authorList>
            <person name="Zhang L."/>
            <person name="Zhang C."/>
            <person name="Wu P."/>
            <person name="Chen Y."/>
            <person name="Li M."/>
            <person name="Jiang H."/>
            <person name="Wu G."/>
        </authorList>
    </citation>
    <scope>NUCLEOTIDE SEQUENCE [LARGE SCALE GENOMIC DNA]</scope>
    <source>
        <strain evidence="3">cv. GZQX0401</strain>
        <tissue evidence="2">Young leaves</tissue>
    </source>
</reference>
<name>A0A067JFS1_JATCU</name>
<feature type="region of interest" description="Disordered" evidence="1">
    <location>
        <begin position="1"/>
        <end position="21"/>
    </location>
</feature>
<dbReference type="Proteomes" id="UP000027138">
    <property type="component" value="Unassembled WGS sequence"/>
</dbReference>
<dbReference type="AlphaFoldDB" id="A0A067JFS1"/>
<accession>A0A067JFS1</accession>